<evidence type="ECO:0000256" key="1">
    <source>
        <dbReference type="ARBA" id="ARBA00005689"/>
    </source>
</evidence>
<feature type="binding site" evidence="8">
    <location>
        <begin position="274"/>
        <end position="277"/>
    </location>
    <ligand>
        <name>NAD(+)</name>
        <dbReference type="ChEBI" id="CHEBI:57540"/>
    </ligand>
</feature>
<dbReference type="Proteomes" id="UP000227088">
    <property type="component" value="Unassembled WGS sequence"/>
</dbReference>
<comment type="caution">
    <text evidence="11">The sequence shown here is derived from an EMBL/GenBank/DDBJ whole genome shotgun (WGS) entry which is preliminary data.</text>
</comment>
<dbReference type="EMBL" id="MABE01000419">
    <property type="protein sequence ID" value="OUS40177.1"/>
    <property type="molecule type" value="Genomic_DNA"/>
</dbReference>
<dbReference type="PIRSF" id="PIRSF000183">
    <property type="entry name" value="Alanine_dh"/>
    <property type="match status" value="1"/>
</dbReference>
<comment type="similarity">
    <text evidence="1 5">Belongs to the AlaDH/PNT family.</text>
</comment>
<keyword evidence="8" id="KW-0547">Nucleotide-binding</keyword>
<gene>
    <name evidence="11" type="ORF">A9R00_07370</name>
</gene>
<accession>A0A1Y5HUM7</accession>
<feature type="binding site" evidence="7">
    <location>
        <position position="75"/>
    </location>
    <ligand>
        <name>substrate</name>
    </ligand>
</feature>
<feature type="binding site" evidence="7">
    <location>
        <position position="15"/>
    </location>
    <ligand>
        <name>substrate</name>
    </ligand>
</feature>
<dbReference type="PANTHER" id="PTHR42795:SF1">
    <property type="entry name" value="ALANINE DEHYDROGENASE"/>
    <property type="match status" value="1"/>
</dbReference>
<dbReference type="AlphaFoldDB" id="A0A1Y5HUM7"/>
<dbReference type="Pfam" id="PF01262">
    <property type="entry name" value="AlaDh_PNT_C"/>
    <property type="match status" value="1"/>
</dbReference>
<evidence type="ECO:0000256" key="6">
    <source>
        <dbReference type="PIRSR" id="PIRSR000183-1"/>
    </source>
</evidence>
<dbReference type="SMART" id="SM01003">
    <property type="entry name" value="AlaDh_PNT_N"/>
    <property type="match status" value="1"/>
</dbReference>
<keyword evidence="4 5" id="KW-0520">NAD</keyword>
<feature type="binding site" evidence="8">
    <location>
        <position position="200"/>
    </location>
    <ligand>
        <name>NAD(+)</name>
        <dbReference type="ChEBI" id="CHEBI:57540"/>
    </ligand>
</feature>
<dbReference type="GO" id="GO:0000286">
    <property type="term" value="F:alanine dehydrogenase activity"/>
    <property type="evidence" value="ECO:0007669"/>
    <property type="project" value="UniProtKB-UniRule"/>
</dbReference>
<keyword evidence="3 5" id="KW-0560">Oxidoreductase</keyword>
<feature type="active site" description="Proton donor/acceptor" evidence="6">
    <location>
        <position position="277"/>
    </location>
</feature>
<reference evidence="12" key="1">
    <citation type="journal article" date="2017" name="Proc. Natl. Acad. Sci. U.S.A.">
        <title>Simulation of Deepwater Horizon oil plume reveals substrate specialization within a complex community of hydrocarbon degraders.</title>
        <authorList>
            <person name="Hu P."/>
            <person name="Dubinsky E.A."/>
            <person name="Probst A.J."/>
            <person name="Wang J."/>
            <person name="Sieber C.M.K."/>
            <person name="Tom L.M."/>
            <person name="Gardinali P."/>
            <person name="Banfield J.F."/>
            <person name="Atlas R.M."/>
            <person name="Andersen G.L."/>
        </authorList>
    </citation>
    <scope>NUCLEOTIDE SEQUENCE [LARGE SCALE GENOMIC DNA]</scope>
</reference>
<dbReference type="FunFam" id="3.40.50.720:FF:000049">
    <property type="entry name" value="Alanine dehydrogenase"/>
    <property type="match status" value="1"/>
</dbReference>
<dbReference type="SMART" id="SM01002">
    <property type="entry name" value="AlaDh_PNT_C"/>
    <property type="match status" value="1"/>
</dbReference>
<dbReference type="PANTHER" id="PTHR42795">
    <property type="entry name" value="ALANINE DEHYDROGENASE"/>
    <property type="match status" value="1"/>
</dbReference>
<feature type="active site" description="Proton donor/acceptor" evidence="6">
    <location>
        <position position="96"/>
    </location>
</feature>
<evidence type="ECO:0000313" key="12">
    <source>
        <dbReference type="Proteomes" id="UP000227088"/>
    </source>
</evidence>
<evidence type="ECO:0000256" key="4">
    <source>
        <dbReference type="ARBA" id="ARBA00023027"/>
    </source>
</evidence>
<dbReference type="InterPro" id="IPR036291">
    <property type="entry name" value="NAD(P)-bd_dom_sf"/>
</dbReference>
<dbReference type="CDD" id="cd05305">
    <property type="entry name" value="L-AlaDH"/>
    <property type="match status" value="1"/>
</dbReference>
<dbReference type="Gene3D" id="3.40.50.720">
    <property type="entry name" value="NAD(P)-binding Rossmann-like Domain"/>
    <property type="match status" value="2"/>
</dbReference>
<feature type="binding site" evidence="8">
    <location>
        <position position="136"/>
    </location>
    <ligand>
        <name>NAD(+)</name>
        <dbReference type="ChEBI" id="CHEBI:57540"/>
    </ligand>
</feature>
<dbReference type="GO" id="GO:0005886">
    <property type="term" value="C:plasma membrane"/>
    <property type="evidence" value="ECO:0007669"/>
    <property type="project" value="TreeGrafter"/>
</dbReference>
<dbReference type="InterPro" id="IPR007698">
    <property type="entry name" value="AlaDH/PNT_NAD(H)-bd"/>
</dbReference>
<dbReference type="InterPro" id="IPR008143">
    <property type="entry name" value="Ala_DH/PNT_CS2"/>
</dbReference>
<evidence type="ECO:0000256" key="5">
    <source>
        <dbReference type="PIRNR" id="PIRNR000183"/>
    </source>
</evidence>
<dbReference type="GO" id="GO:0042853">
    <property type="term" value="P:L-alanine catabolic process"/>
    <property type="evidence" value="ECO:0007669"/>
    <property type="project" value="InterPro"/>
</dbReference>
<dbReference type="NCBIfam" id="TIGR00518">
    <property type="entry name" value="alaDH"/>
    <property type="match status" value="1"/>
</dbReference>
<feature type="binding site" evidence="8">
    <location>
        <begin position="305"/>
        <end position="308"/>
    </location>
    <ligand>
        <name>NAD(+)</name>
        <dbReference type="ChEBI" id="CHEBI:57540"/>
    </ligand>
</feature>
<sequence>MLIGILKEIKNHEYRVGMVPASVYELVQQGHQLVVETNAGMGIGFCDDDYLAMGAEIAQTAAEVFECAEMIVKVKEPLAAERALLREGQILFTYLHLAADKAQIEDLIHSKAVCIAYETVTSGGLPLSLPLLAPMSEVAGRMSVQAGAQCLEKSNGGSGLLLAGVPGVSPAKVVIIGGGVVGSNAAKIAMGMGANVTILDRSLDVLRRLDNQFNSSQLGTSLETLYASKDVLEQQVLAADLVIGAVLIPGAAAPKLVTVDMIKRMKAGSAVVDVAIDQGGCFATSHATTHADPTYIVDEVVHYCVANMPGAVPRTSTFALNNATLPYVVSIANKGYKAALLEDKHLLNGLNVYRGRVTCRSVADSLGLEYVEPQQALI</sequence>
<dbReference type="PROSITE" id="PS00837">
    <property type="entry name" value="ALADH_PNT_2"/>
    <property type="match status" value="1"/>
</dbReference>
<dbReference type="InterPro" id="IPR008141">
    <property type="entry name" value="Ala_DH"/>
</dbReference>
<feature type="domain" description="Alanine dehydrogenase/pyridine nucleotide transhydrogenase NAD(H)-binding" evidence="9">
    <location>
        <begin position="151"/>
        <end position="304"/>
    </location>
</feature>
<dbReference type="Pfam" id="PF05222">
    <property type="entry name" value="AlaDh_PNT_N"/>
    <property type="match status" value="1"/>
</dbReference>
<evidence type="ECO:0000256" key="8">
    <source>
        <dbReference type="PIRSR" id="PIRSR000183-3"/>
    </source>
</evidence>
<dbReference type="GO" id="GO:0000166">
    <property type="term" value="F:nucleotide binding"/>
    <property type="evidence" value="ECO:0007669"/>
    <property type="project" value="UniProtKB-KW"/>
</dbReference>
<evidence type="ECO:0000259" key="10">
    <source>
        <dbReference type="SMART" id="SM01003"/>
    </source>
</evidence>
<organism evidence="11 12">
    <name type="scientific">Oleispira antarctica</name>
    <dbReference type="NCBI Taxonomy" id="188908"/>
    <lineage>
        <taxon>Bacteria</taxon>
        <taxon>Pseudomonadati</taxon>
        <taxon>Pseudomonadota</taxon>
        <taxon>Gammaproteobacteria</taxon>
        <taxon>Oceanospirillales</taxon>
        <taxon>Oceanospirillaceae</taxon>
        <taxon>Oleispira</taxon>
    </lineage>
</organism>
<name>A0A1Y5HUM7_OLEAN</name>
<feature type="domain" description="Alanine dehydrogenase/pyridine nucleotide transhydrogenase N-terminal" evidence="10">
    <location>
        <begin position="4"/>
        <end position="139"/>
    </location>
</feature>
<protein>
    <recommendedName>
        <fullName evidence="2 5">Alanine dehydrogenase</fullName>
        <ecNumber evidence="2 5">1.4.1.1</ecNumber>
    </recommendedName>
</protein>
<dbReference type="InterPro" id="IPR007886">
    <property type="entry name" value="AlaDH/PNT_N"/>
</dbReference>
<evidence type="ECO:0000259" key="9">
    <source>
        <dbReference type="SMART" id="SM01002"/>
    </source>
</evidence>
<feature type="binding site" evidence="8">
    <location>
        <begin position="246"/>
        <end position="247"/>
    </location>
    <ligand>
        <name>NAD(+)</name>
        <dbReference type="ChEBI" id="CHEBI:57540"/>
    </ligand>
</feature>
<dbReference type="EC" id="1.4.1.1" evidence="2 5"/>
<dbReference type="SUPFAM" id="SSF52283">
    <property type="entry name" value="Formate/glycerate dehydrogenase catalytic domain-like"/>
    <property type="match status" value="1"/>
</dbReference>
<evidence type="ECO:0000256" key="3">
    <source>
        <dbReference type="ARBA" id="ARBA00023002"/>
    </source>
</evidence>
<evidence type="ECO:0000256" key="2">
    <source>
        <dbReference type="ARBA" id="ARBA00012897"/>
    </source>
</evidence>
<comment type="catalytic activity">
    <reaction evidence="5">
        <text>L-alanine + NAD(+) + H2O = pyruvate + NH4(+) + NADH + H(+)</text>
        <dbReference type="Rhea" id="RHEA:18405"/>
        <dbReference type="ChEBI" id="CHEBI:15361"/>
        <dbReference type="ChEBI" id="CHEBI:15377"/>
        <dbReference type="ChEBI" id="CHEBI:15378"/>
        <dbReference type="ChEBI" id="CHEBI:28938"/>
        <dbReference type="ChEBI" id="CHEBI:57540"/>
        <dbReference type="ChEBI" id="CHEBI:57945"/>
        <dbReference type="ChEBI" id="CHEBI:57972"/>
        <dbReference type="EC" id="1.4.1.1"/>
    </reaction>
</comment>
<proteinExistence type="inferred from homology"/>
<evidence type="ECO:0000313" key="11">
    <source>
        <dbReference type="EMBL" id="OUS40177.1"/>
    </source>
</evidence>
<evidence type="ECO:0000256" key="7">
    <source>
        <dbReference type="PIRSR" id="PIRSR000183-2"/>
    </source>
</evidence>
<dbReference type="SUPFAM" id="SSF51735">
    <property type="entry name" value="NAD(P)-binding Rossmann-fold domains"/>
    <property type="match status" value="1"/>
</dbReference>